<name>A0AAV4U294_9ARAC</name>
<organism evidence="2 3">
    <name type="scientific">Caerostris darwini</name>
    <dbReference type="NCBI Taxonomy" id="1538125"/>
    <lineage>
        <taxon>Eukaryota</taxon>
        <taxon>Metazoa</taxon>
        <taxon>Ecdysozoa</taxon>
        <taxon>Arthropoda</taxon>
        <taxon>Chelicerata</taxon>
        <taxon>Arachnida</taxon>
        <taxon>Araneae</taxon>
        <taxon>Araneomorphae</taxon>
        <taxon>Entelegynae</taxon>
        <taxon>Araneoidea</taxon>
        <taxon>Araneidae</taxon>
        <taxon>Caerostris</taxon>
    </lineage>
</organism>
<gene>
    <name evidence="2" type="ORF">CDAR_597011</name>
</gene>
<accession>A0AAV4U294</accession>
<comment type="caution">
    <text evidence="2">The sequence shown here is derived from an EMBL/GenBank/DDBJ whole genome shotgun (WGS) entry which is preliminary data.</text>
</comment>
<dbReference type="Proteomes" id="UP001054837">
    <property type="component" value="Unassembled WGS sequence"/>
</dbReference>
<protein>
    <submittedName>
        <fullName evidence="2">Uncharacterized protein</fullName>
    </submittedName>
</protein>
<dbReference type="AlphaFoldDB" id="A0AAV4U294"/>
<keyword evidence="3" id="KW-1185">Reference proteome</keyword>
<proteinExistence type="predicted"/>
<sequence>MEGIPAYNSRHSAQVRQWCSKWDTLILGDTQNDTWRRAAGCTTEGHFSALQEGGVVFQTFPSPSHRPQMFLTRARVGILRTHPHTERERESDNKPLTGFNFSPSGMSRCHGDQ</sequence>
<evidence type="ECO:0000313" key="3">
    <source>
        <dbReference type="Proteomes" id="UP001054837"/>
    </source>
</evidence>
<evidence type="ECO:0000256" key="1">
    <source>
        <dbReference type="SAM" id="MobiDB-lite"/>
    </source>
</evidence>
<dbReference type="EMBL" id="BPLQ01010622">
    <property type="protein sequence ID" value="GIY51918.1"/>
    <property type="molecule type" value="Genomic_DNA"/>
</dbReference>
<feature type="compositionally biased region" description="Basic and acidic residues" evidence="1">
    <location>
        <begin position="83"/>
        <end position="93"/>
    </location>
</feature>
<reference evidence="2 3" key="1">
    <citation type="submission" date="2021-06" db="EMBL/GenBank/DDBJ databases">
        <title>Caerostris darwini draft genome.</title>
        <authorList>
            <person name="Kono N."/>
            <person name="Arakawa K."/>
        </authorList>
    </citation>
    <scope>NUCLEOTIDE SEQUENCE [LARGE SCALE GENOMIC DNA]</scope>
</reference>
<evidence type="ECO:0000313" key="2">
    <source>
        <dbReference type="EMBL" id="GIY51918.1"/>
    </source>
</evidence>
<feature type="region of interest" description="Disordered" evidence="1">
    <location>
        <begin position="82"/>
        <end position="113"/>
    </location>
</feature>